<keyword evidence="2" id="KW-1185">Reference proteome</keyword>
<accession>A0A4D4JYT5</accession>
<sequence>MPLSIVTALVRNLIKVPAAVLRSRVAKDAEVLALRHENAVLRRQILRVRYEPADRTWLAVLSRLVPRERWRRVFAVTPTTLLACHRQLMARKWTFPQHRRPGRPSTAPTIKQLILRLAKENSTWGHRRIQGELARLGYPIAPSTVWEILHAAGIDPAPQRSGPTWHEFLTTQAHGILAADFLHIDTIALKRLYALIFIAHNTRRVHLAGVTERPTAQWTIQQARNLTMTLGCRMDSLRFLLRDRDSKYTNAFDAVFQADDVGILLSPVPLEKSSPHVTPCVCIQR</sequence>
<dbReference type="AlphaFoldDB" id="A0A4D4JYT5"/>
<name>A0A4D4JYT5_9ACTN</name>
<protein>
    <recommendedName>
        <fullName evidence="3">Integrase</fullName>
    </recommendedName>
</protein>
<dbReference type="EMBL" id="BJHV01000001">
    <property type="protein sequence ID" value="GDY39586.1"/>
    <property type="molecule type" value="Genomic_DNA"/>
</dbReference>
<evidence type="ECO:0008006" key="3">
    <source>
        <dbReference type="Google" id="ProtNLM"/>
    </source>
</evidence>
<evidence type="ECO:0000313" key="1">
    <source>
        <dbReference type="EMBL" id="GDY39586.1"/>
    </source>
</evidence>
<evidence type="ECO:0000313" key="2">
    <source>
        <dbReference type="Proteomes" id="UP000299290"/>
    </source>
</evidence>
<organism evidence="1 2">
    <name type="scientific">Streptomyces antimycoticus</name>
    <dbReference type="NCBI Taxonomy" id="68175"/>
    <lineage>
        <taxon>Bacteria</taxon>
        <taxon>Bacillati</taxon>
        <taxon>Actinomycetota</taxon>
        <taxon>Actinomycetes</taxon>
        <taxon>Kitasatosporales</taxon>
        <taxon>Streptomycetaceae</taxon>
        <taxon>Streptomyces</taxon>
        <taxon>Streptomyces violaceusniger group</taxon>
    </lineage>
</organism>
<proteinExistence type="predicted"/>
<dbReference type="InterPro" id="IPR009057">
    <property type="entry name" value="Homeodomain-like_sf"/>
</dbReference>
<dbReference type="SUPFAM" id="SSF46689">
    <property type="entry name" value="Homeodomain-like"/>
    <property type="match status" value="1"/>
</dbReference>
<gene>
    <name evidence="1" type="ORF">SANT12839_004680</name>
</gene>
<comment type="caution">
    <text evidence="1">The sequence shown here is derived from an EMBL/GenBank/DDBJ whole genome shotgun (WGS) entry which is preliminary data.</text>
</comment>
<dbReference type="Proteomes" id="UP000299290">
    <property type="component" value="Unassembled WGS sequence"/>
</dbReference>
<reference evidence="1 2" key="1">
    <citation type="journal article" date="2020" name="Int. J. Syst. Evol. Microbiol.">
        <title>Reclassification of Streptomyces castelarensis and Streptomyces sporoclivatus as later heterotypic synonyms of Streptomyces antimycoticus.</title>
        <authorList>
            <person name="Komaki H."/>
            <person name="Tamura T."/>
        </authorList>
    </citation>
    <scope>NUCLEOTIDE SEQUENCE [LARGE SCALE GENOMIC DNA]</scope>
    <source>
        <strain evidence="1 2">NBRC 12839</strain>
    </source>
</reference>